<comment type="caution">
    <text evidence="2">The sequence shown here is derived from an EMBL/GenBank/DDBJ whole genome shotgun (WGS) entry which is preliminary data.</text>
</comment>
<dbReference type="EMBL" id="JACJPY010000005">
    <property type="protein sequence ID" value="MBD2149115.1"/>
    <property type="molecule type" value="Genomic_DNA"/>
</dbReference>
<organism evidence="2 3">
    <name type="scientific">Pseudanabaena cinerea FACHB-1277</name>
    <dbReference type="NCBI Taxonomy" id="2949581"/>
    <lineage>
        <taxon>Bacteria</taxon>
        <taxon>Bacillati</taxon>
        <taxon>Cyanobacteriota</taxon>
        <taxon>Cyanophyceae</taxon>
        <taxon>Pseudanabaenales</taxon>
        <taxon>Pseudanabaenaceae</taxon>
        <taxon>Pseudanabaena</taxon>
        <taxon>Pseudanabaena cinerea</taxon>
    </lineage>
</organism>
<keyword evidence="3" id="KW-1185">Reference proteome</keyword>
<feature type="domain" description="DUF4346" evidence="1">
    <location>
        <begin position="28"/>
        <end position="133"/>
    </location>
</feature>
<proteinExistence type="predicted"/>
<dbReference type="PIRSF" id="PIRSF037673">
    <property type="entry name" value="UCP037673"/>
    <property type="match status" value="1"/>
</dbReference>
<dbReference type="Pfam" id="PF14251">
    <property type="entry name" value="PterinBD-DUF4346"/>
    <property type="match status" value="1"/>
</dbReference>
<name>A0A926UQ21_9CYAN</name>
<dbReference type="AlphaFoldDB" id="A0A926UQ21"/>
<dbReference type="InterPro" id="IPR017260">
    <property type="entry name" value="UCP037673"/>
</dbReference>
<evidence type="ECO:0000313" key="2">
    <source>
        <dbReference type="EMBL" id="MBD2149115.1"/>
    </source>
</evidence>
<dbReference type="Proteomes" id="UP000631421">
    <property type="component" value="Unassembled WGS sequence"/>
</dbReference>
<sequence length="133" mass="14940">MTLTAASHDLSQAIQTIDHELSRRSLALDPAGYFIIYIDREQNLICAKYYSNNINEQGLATDPDTGKPIPAKGKVDRQAIQLFTGRSAKELCVKIFEQTQPCPVTLFDHAAYLGREAQRAELALLQQQEYIQD</sequence>
<dbReference type="RefSeq" id="WP_190349439.1">
    <property type="nucleotide sequence ID" value="NZ_JACJPY010000005.1"/>
</dbReference>
<evidence type="ECO:0000313" key="3">
    <source>
        <dbReference type="Proteomes" id="UP000631421"/>
    </source>
</evidence>
<protein>
    <submittedName>
        <fullName evidence="2">DUF4346 domain-containing protein</fullName>
    </submittedName>
</protein>
<gene>
    <name evidence="2" type="ORF">H6F44_03090</name>
</gene>
<dbReference type="InterPro" id="IPR025595">
    <property type="entry name" value="PterinBD-DUF4346"/>
</dbReference>
<evidence type="ECO:0000259" key="1">
    <source>
        <dbReference type="Pfam" id="PF14251"/>
    </source>
</evidence>
<reference evidence="2" key="2">
    <citation type="submission" date="2020-08" db="EMBL/GenBank/DDBJ databases">
        <authorList>
            <person name="Chen M."/>
            <person name="Teng W."/>
            <person name="Zhao L."/>
            <person name="Hu C."/>
            <person name="Zhou Y."/>
            <person name="Han B."/>
            <person name="Song L."/>
            <person name="Shu W."/>
        </authorList>
    </citation>
    <scope>NUCLEOTIDE SEQUENCE</scope>
    <source>
        <strain evidence="2">FACHB-1277</strain>
    </source>
</reference>
<reference evidence="2" key="1">
    <citation type="journal article" date="2015" name="ISME J.">
        <title>Draft Genome Sequence of Streptomyces incarnatus NRRL8089, which Produces the Nucleoside Antibiotic Sinefungin.</title>
        <authorList>
            <person name="Oshima K."/>
            <person name="Hattori M."/>
            <person name="Shimizu H."/>
            <person name="Fukuda K."/>
            <person name="Nemoto M."/>
            <person name="Inagaki K."/>
            <person name="Tamura T."/>
        </authorList>
    </citation>
    <scope>NUCLEOTIDE SEQUENCE</scope>
    <source>
        <strain evidence="2">FACHB-1277</strain>
    </source>
</reference>
<accession>A0A926UQ21</accession>